<dbReference type="InterPro" id="IPR018201">
    <property type="entry name" value="Ketoacyl_synth_AS"/>
</dbReference>
<dbReference type="InterPro" id="IPR002328">
    <property type="entry name" value="ADH_Zn_CS"/>
</dbReference>
<dbReference type="InterPro" id="IPR011032">
    <property type="entry name" value="GroES-like_sf"/>
</dbReference>
<reference evidence="10" key="1">
    <citation type="journal article" date="2020" name="Stud. Mycol.">
        <title>101 Dothideomycetes genomes: a test case for predicting lifestyles and emergence of pathogens.</title>
        <authorList>
            <person name="Haridas S."/>
            <person name="Albert R."/>
            <person name="Binder M."/>
            <person name="Bloem J."/>
            <person name="Labutti K."/>
            <person name="Salamov A."/>
            <person name="Andreopoulos B."/>
            <person name="Baker S."/>
            <person name="Barry K."/>
            <person name="Bills G."/>
            <person name="Bluhm B."/>
            <person name="Cannon C."/>
            <person name="Castanera R."/>
            <person name="Culley D."/>
            <person name="Daum C."/>
            <person name="Ezra D."/>
            <person name="Gonzalez J."/>
            <person name="Henrissat B."/>
            <person name="Kuo A."/>
            <person name="Liang C."/>
            <person name="Lipzen A."/>
            <person name="Lutzoni F."/>
            <person name="Magnuson J."/>
            <person name="Mondo S."/>
            <person name="Nolan M."/>
            <person name="Ohm R."/>
            <person name="Pangilinan J."/>
            <person name="Park H.-J."/>
            <person name="Ramirez L."/>
            <person name="Alfaro M."/>
            <person name="Sun H."/>
            <person name="Tritt A."/>
            <person name="Yoshinaga Y."/>
            <person name="Zwiers L.-H."/>
            <person name="Turgeon B."/>
            <person name="Goodwin S."/>
            <person name="Spatafora J."/>
            <person name="Crous P."/>
            <person name="Grigoriev I."/>
        </authorList>
    </citation>
    <scope>NUCLEOTIDE SEQUENCE</scope>
    <source>
        <strain evidence="10">CBS 109.77</strain>
    </source>
</reference>
<dbReference type="InterPro" id="IPR016036">
    <property type="entry name" value="Malonyl_transacylase_ACP-bd"/>
</dbReference>
<dbReference type="InterPro" id="IPR036291">
    <property type="entry name" value="NAD(P)-bd_dom_sf"/>
</dbReference>
<dbReference type="Gene3D" id="3.40.50.720">
    <property type="entry name" value="NAD(P)-binding Rossmann-like Domain"/>
    <property type="match status" value="1"/>
</dbReference>
<dbReference type="Pfam" id="PF13602">
    <property type="entry name" value="ADH_zinc_N_2"/>
    <property type="match status" value="1"/>
</dbReference>
<dbReference type="SMART" id="SM00822">
    <property type="entry name" value="PKS_KR"/>
    <property type="match status" value="1"/>
</dbReference>
<dbReference type="OrthoDB" id="329835at2759"/>
<evidence type="ECO:0000256" key="6">
    <source>
        <dbReference type="PROSITE-ProRule" id="PRU01363"/>
    </source>
</evidence>
<dbReference type="InterPro" id="IPR020843">
    <property type="entry name" value="ER"/>
</dbReference>
<dbReference type="InterPro" id="IPR016039">
    <property type="entry name" value="Thiolase-like"/>
</dbReference>
<dbReference type="PANTHER" id="PTHR43775:SF29">
    <property type="entry name" value="ASPERFURANONE POLYKETIDE SYNTHASE AFOG-RELATED"/>
    <property type="match status" value="1"/>
</dbReference>
<dbReference type="InterPro" id="IPR036736">
    <property type="entry name" value="ACP-like_sf"/>
</dbReference>
<dbReference type="GO" id="GO:0030639">
    <property type="term" value="P:polyketide biosynthetic process"/>
    <property type="evidence" value="ECO:0007669"/>
    <property type="project" value="UniProtKB-ARBA"/>
</dbReference>
<evidence type="ECO:0000256" key="1">
    <source>
        <dbReference type="ARBA" id="ARBA00022450"/>
    </source>
</evidence>
<dbReference type="CDD" id="cd05274">
    <property type="entry name" value="KR_FAS_SDR_x"/>
    <property type="match status" value="1"/>
</dbReference>
<dbReference type="PROSITE" id="PS50075">
    <property type="entry name" value="CARRIER"/>
    <property type="match status" value="1"/>
</dbReference>
<evidence type="ECO:0000256" key="2">
    <source>
        <dbReference type="ARBA" id="ARBA00022553"/>
    </source>
</evidence>
<dbReference type="InterPro" id="IPR014043">
    <property type="entry name" value="Acyl_transferase_dom"/>
</dbReference>
<dbReference type="InterPro" id="IPR009081">
    <property type="entry name" value="PP-bd_ACP"/>
</dbReference>
<dbReference type="PROSITE" id="PS00059">
    <property type="entry name" value="ADH_ZINC"/>
    <property type="match status" value="1"/>
</dbReference>
<dbReference type="InterPro" id="IPR049900">
    <property type="entry name" value="PKS_mFAS_DH"/>
</dbReference>
<dbReference type="SMART" id="SM00827">
    <property type="entry name" value="PKS_AT"/>
    <property type="match status" value="1"/>
</dbReference>
<dbReference type="Gene3D" id="3.40.47.10">
    <property type="match status" value="1"/>
</dbReference>
<dbReference type="SMART" id="SM00826">
    <property type="entry name" value="PKS_DH"/>
    <property type="match status" value="1"/>
</dbReference>
<dbReference type="InterPro" id="IPR001227">
    <property type="entry name" value="Ac_transferase_dom_sf"/>
</dbReference>
<dbReference type="EMBL" id="MU002005">
    <property type="protein sequence ID" value="KAF2791714.1"/>
    <property type="molecule type" value="Genomic_DNA"/>
</dbReference>
<dbReference type="Pfam" id="PF14765">
    <property type="entry name" value="PS-DH"/>
    <property type="match status" value="1"/>
</dbReference>
<dbReference type="GO" id="GO:0004312">
    <property type="term" value="F:fatty acid synthase activity"/>
    <property type="evidence" value="ECO:0007669"/>
    <property type="project" value="TreeGrafter"/>
</dbReference>
<name>A0A6A6X6D2_9PLEO</name>
<dbReference type="InterPro" id="IPR020807">
    <property type="entry name" value="PKS_DH"/>
</dbReference>
<dbReference type="Pfam" id="PF00109">
    <property type="entry name" value="ketoacyl-synt"/>
    <property type="match status" value="1"/>
</dbReference>
<dbReference type="Pfam" id="PF00698">
    <property type="entry name" value="Acyl_transf_1"/>
    <property type="match status" value="1"/>
</dbReference>
<dbReference type="Pfam" id="PF22621">
    <property type="entry name" value="CurL-like_PKS_C"/>
    <property type="match status" value="1"/>
</dbReference>
<dbReference type="Pfam" id="PF00550">
    <property type="entry name" value="PP-binding"/>
    <property type="match status" value="1"/>
</dbReference>
<dbReference type="InterPro" id="IPR057326">
    <property type="entry name" value="KR_dom"/>
</dbReference>
<dbReference type="Pfam" id="PF21089">
    <property type="entry name" value="PKS_DH_N"/>
    <property type="match status" value="1"/>
</dbReference>
<feature type="active site" description="Proton donor; for dehydratase activity" evidence="6">
    <location>
        <position position="1193"/>
    </location>
</feature>
<dbReference type="SUPFAM" id="SSF55048">
    <property type="entry name" value="Probable ACP-binding domain of malonyl-CoA ACP transacylase"/>
    <property type="match status" value="1"/>
</dbReference>
<gene>
    <name evidence="10" type="ORF">K505DRAFT_280192</name>
</gene>
<dbReference type="Pfam" id="PF08659">
    <property type="entry name" value="KR"/>
    <property type="match status" value="1"/>
</dbReference>
<dbReference type="Pfam" id="PF02801">
    <property type="entry name" value="Ketoacyl-synt_C"/>
    <property type="match status" value="1"/>
</dbReference>
<evidence type="ECO:0000259" key="9">
    <source>
        <dbReference type="PROSITE" id="PS52019"/>
    </source>
</evidence>
<dbReference type="InterPro" id="IPR014030">
    <property type="entry name" value="Ketoacyl_synth_N"/>
</dbReference>
<evidence type="ECO:0000259" key="7">
    <source>
        <dbReference type="PROSITE" id="PS50075"/>
    </source>
</evidence>
<evidence type="ECO:0000256" key="5">
    <source>
        <dbReference type="ARBA" id="ARBA00023268"/>
    </source>
</evidence>
<dbReference type="GO" id="GO:0004315">
    <property type="term" value="F:3-oxoacyl-[acyl-carrier-protein] synthase activity"/>
    <property type="evidence" value="ECO:0007669"/>
    <property type="project" value="InterPro"/>
</dbReference>
<keyword evidence="5" id="KW-0511">Multifunctional enzyme</keyword>
<dbReference type="PROSITE" id="PS52019">
    <property type="entry name" value="PKS_MFAS_DH"/>
    <property type="match status" value="1"/>
</dbReference>
<dbReference type="SUPFAM" id="SSF51735">
    <property type="entry name" value="NAD(P)-binding Rossmann-fold domains"/>
    <property type="match status" value="2"/>
</dbReference>
<feature type="domain" description="Ketosynthase family 3 (KS3)" evidence="8">
    <location>
        <begin position="1"/>
        <end position="417"/>
    </location>
</feature>
<dbReference type="GO" id="GO:0008270">
    <property type="term" value="F:zinc ion binding"/>
    <property type="evidence" value="ECO:0007669"/>
    <property type="project" value="InterPro"/>
</dbReference>
<dbReference type="PANTHER" id="PTHR43775">
    <property type="entry name" value="FATTY ACID SYNTHASE"/>
    <property type="match status" value="1"/>
</dbReference>
<dbReference type="InterPro" id="IPR020806">
    <property type="entry name" value="PKS_PP-bd"/>
</dbReference>
<dbReference type="SMART" id="SM00823">
    <property type="entry name" value="PKS_PP"/>
    <property type="match status" value="1"/>
</dbReference>
<keyword evidence="1" id="KW-0596">Phosphopantetheine</keyword>
<dbReference type="InterPro" id="IPR049551">
    <property type="entry name" value="PKS_DH_C"/>
</dbReference>
<dbReference type="Gene3D" id="1.10.1200.10">
    <property type="entry name" value="ACP-like"/>
    <property type="match status" value="1"/>
</dbReference>
<feature type="non-terminal residue" evidence="10">
    <location>
        <position position="2420"/>
    </location>
</feature>
<dbReference type="GO" id="GO:0016491">
    <property type="term" value="F:oxidoreductase activity"/>
    <property type="evidence" value="ECO:0007669"/>
    <property type="project" value="UniProtKB-KW"/>
</dbReference>
<dbReference type="InterPro" id="IPR006162">
    <property type="entry name" value="Ppantetheine_attach_site"/>
</dbReference>
<keyword evidence="11" id="KW-1185">Reference proteome</keyword>
<evidence type="ECO:0000256" key="4">
    <source>
        <dbReference type="ARBA" id="ARBA00023002"/>
    </source>
</evidence>
<organism evidence="10 11">
    <name type="scientific">Melanomma pulvis-pyrius CBS 109.77</name>
    <dbReference type="NCBI Taxonomy" id="1314802"/>
    <lineage>
        <taxon>Eukaryota</taxon>
        <taxon>Fungi</taxon>
        <taxon>Dikarya</taxon>
        <taxon>Ascomycota</taxon>
        <taxon>Pezizomycotina</taxon>
        <taxon>Dothideomycetes</taxon>
        <taxon>Pleosporomycetidae</taxon>
        <taxon>Pleosporales</taxon>
        <taxon>Melanommataceae</taxon>
        <taxon>Melanomma</taxon>
    </lineage>
</organism>
<dbReference type="InterPro" id="IPR056501">
    <property type="entry name" value="NAD-bd_HRPKS_sdrA"/>
</dbReference>
<evidence type="ECO:0000313" key="10">
    <source>
        <dbReference type="EMBL" id="KAF2791714.1"/>
    </source>
</evidence>
<dbReference type="Proteomes" id="UP000799757">
    <property type="component" value="Unassembled WGS sequence"/>
</dbReference>
<dbReference type="PROSITE" id="PS52004">
    <property type="entry name" value="KS3_2"/>
    <property type="match status" value="1"/>
</dbReference>
<proteinExistence type="predicted"/>
<keyword evidence="3" id="KW-0808">Transferase</keyword>
<evidence type="ECO:0000313" key="11">
    <source>
        <dbReference type="Proteomes" id="UP000799757"/>
    </source>
</evidence>
<dbReference type="InterPro" id="IPR049552">
    <property type="entry name" value="PKS_DH_N"/>
</dbReference>
<dbReference type="Gene3D" id="3.40.366.10">
    <property type="entry name" value="Malonyl-Coenzyme A Acyl Carrier Protein, domain 2"/>
    <property type="match status" value="1"/>
</dbReference>
<dbReference type="FunFam" id="3.40.50.720:FF:000209">
    <property type="entry name" value="Polyketide synthase Pks12"/>
    <property type="match status" value="1"/>
</dbReference>
<dbReference type="PROSITE" id="PS00012">
    <property type="entry name" value="PHOSPHOPANTETHEINE"/>
    <property type="match status" value="1"/>
</dbReference>
<feature type="domain" description="PKS/mFAS DH" evidence="9">
    <location>
        <begin position="963"/>
        <end position="1283"/>
    </location>
</feature>
<dbReference type="Gene3D" id="3.10.129.110">
    <property type="entry name" value="Polyketide synthase dehydratase"/>
    <property type="match status" value="1"/>
</dbReference>
<keyword evidence="4" id="KW-0560">Oxidoreductase</keyword>
<dbReference type="InterPro" id="IPR013154">
    <property type="entry name" value="ADH-like_N"/>
</dbReference>
<dbReference type="SMART" id="SM00829">
    <property type="entry name" value="PKS_ER"/>
    <property type="match status" value="1"/>
</dbReference>
<dbReference type="Pfam" id="PF08240">
    <property type="entry name" value="ADH_N"/>
    <property type="match status" value="1"/>
</dbReference>
<evidence type="ECO:0000256" key="3">
    <source>
        <dbReference type="ARBA" id="ARBA00022679"/>
    </source>
</evidence>
<dbReference type="SUPFAM" id="SSF52151">
    <property type="entry name" value="FabD/lysophospholipase-like"/>
    <property type="match status" value="1"/>
</dbReference>
<dbReference type="Gene3D" id="3.90.180.10">
    <property type="entry name" value="Medium-chain alcohol dehydrogenases, catalytic domain"/>
    <property type="match status" value="1"/>
</dbReference>
<feature type="region of interest" description="N-terminal hotdog fold" evidence="6">
    <location>
        <begin position="963"/>
        <end position="1096"/>
    </location>
</feature>
<dbReference type="InterPro" id="IPR050091">
    <property type="entry name" value="PKS_NRPS_Biosynth_Enz"/>
</dbReference>
<accession>A0A6A6X6D2</accession>
<feature type="region of interest" description="C-terminal hotdog fold" evidence="6">
    <location>
        <begin position="1124"/>
        <end position="1283"/>
    </location>
</feature>
<dbReference type="GO" id="GO:1901336">
    <property type="term" value="P:lactone biosynthetic process"/>
    <property type="evidence" value="ECO:0007669"/>
    <property type="project" value="UniProtKB-ARBA"/>
</dbReference>
<dbReference type="SMART" id="SM00825">
    <property type="entry name" value="PKS_KS"/>
    <property type="match status" value="1"/>
</dbReference>
<feature type="domain" description="Carrier" evidence="7">
    <location>
        <begin position="2343"/>
        <end position="2418"/>
    </location>
</feature>
<keyword evidence="2" id="KW-0597">Phosphoprotein</keyword>
<dbReference type="InterPro" id="IPR014031">
    <property type="entry name" value="Ketoacyl_synth_C"/>
</dbReference>
<feature type="active site" description="Proton acceptor; for dehydratase activity" evidence="6">
    <location>
        <position position="995"/>
    </location>
</feature>
<evidence type="ECO:0000259" key="8">
    <source>
        <dbReference type="PROSITE" id="PS52004"/>
    </source>
</evidence>
<dbReference type="SUPFAM" id="SSF50129">
    <property type="entry name" value="GroES-like"/>
    <property type="match status" value="1"/>
</dbReference>
<dbReference type="CDD" id="cd00833">
    <property type="entry name" value="PKS"/>
    <property type="match status" value="1"/>
</dbReference>
<dbReference type="SUPFAM" id="SSF53901">
    <property type="entry name" value="Thiolase-like"/>
    <property type="match status" value="1"/>
</dbReference>
<dbReference type="InterPro" id="IPR020841">
    <property type="entry name" value="PKS_Beta-ketoAc_synthase_dom"/>
</dbReference>
<dbReference type="Pfam" id="PF23114">
    <property type="entry name" value="NAD-bd_HRPKS_sdrA"/>
    <property type="match status" value="1"/>
</dbReference>
<sequence>MSLRFPGDANTPDSFWSVIKEGRCASKEFPADRLGGEAIYHPDPTRGDSLPLKGGHFINEELGGFDAPFFNISASEALSIDPHSRSLLETTYRALENAGIPLEKVSGSKTSCYTGNLSTDYRSLVSQDMEQMSKQAINCLPSMLSGRLSWFFNLTGPNLTLDTACSSGLVALDLGCKSLYTNSADMTIVTGCCLLFSEELFHFLGNMSMLSPDSKSYSFDHRCNGYGRGEGIAALVIKRLPDALRDGDTIRGVIRSIGTNHDGRTPGISHPNKNAQISLIKDTYAKSGLSMQPTRYFEAHGTGTPTGDPIEAYAIGGAFRGSRSPSDPLYVGSVKANIGHTEGASGLASVIKACLMLEKGIIPQNANFEKLNPRIDDVGLNLKFATESIPWPVEGLRRISVNSFGASGTNAHVVLDDAYHYLTERGFHGNHCTTPYSSIHRKDEPTVLQQSGRTLPTEFTGGLNNRTSVVPLQSPRLLLLSAADKPSLQRMIDLHDQWLKDNTEANMLPSFLEDLVYTLTARRSLLQHRTFALLQSTDALNDLKANMSSPIRATKEPQVGFVFTGQGAQWAGMAKELLRFPIFRDNVLESNNYLKQIGFSWDIWDVLCQSDDKVPMNRPMLSQTLCTVIQVAICDLFRKLELVPSAVVGHSSGEIAAAYCAGAISKHSALKLAYYRGVFSEQLARSAAGGMMAVGLSASQIQTVLDEIAVVHGSSGLVVACINSPESVTVSGDKQQLDTLAEKLEHQKAFHRRLQVDVAYHSPHMKAVAAAYKESVEGLAPPKNPSRSAMMVSSVTGDLVQHKLLREADYWVKNMLQTVRFSDAVTRLCCPPGSSRRKKLDGSHRKNISIQLLVEVGPHAALQGPIRDTLKNSPSAAGIIYYSALKRKSPADKTLLSVIGHMACHGRAVNLELANNLSEVIGGRSIQRKALNNLPEYPFDHSKTYWPTNRLGKEFRFRRNKRMDLVGKPIVDWNPLEARWRHFLKISELPWAGDHKINEAIIYPAVGMVVMAVEAAKQLADASRTIKGYHITDTYFLAALTIPDTAEGIETSLSLRPLQSDSGRNASWWEFFLYSYDQGQWIKNCNGKIQLDYTKGDDEVDGGLHSREQLKVRTDEFHTTERTALFTRTRAQFYESARKSGYTFGPSFYRMDTLAYSDTFGDKCTADVSCFQWNTIDNRNHRQEHVVHPCTLDGILQVCVAAYCRAGDVVVSTAIPIEIESLWISNTGLSFPETESIKSLARLGRVGNMGYEVSATAFDPELKGILLDIRGGKFRFVAKNSTASQDQGHEPQTCYTFQWKPDLALLEDTNGSKNSPAETGSRALEDLGVFSSLHDYLGLTTFKTPNMKILHFSNEQTRSQQQIIEAFYPPKETKQQAFPHVEYNLVTVPHLPEEDLKVLTETYEGLKAAVWDGGQTLIPEVSESDTYDLVFLPGSEITVQLIPRAHEVLKSGGKLVLYDASSDGSSPTRTYDQLRPTLTETGFFLPEGAADGFIIATKTSEPATRSQMRHILVIEEESSYQLTLAKSLLENLHSSSFNCDIQPIHTIRPSTESSNLVYIFLPETQHPFLENLSSNSFSMIQQTFASAKGLLWLTKQDENGVLAPGSAIIDGLARVVRAENDQAVFVTAALEMKSTESAVNSIATLINNIDFGSTEKDYEPEYRQREGQFYIGRMIEDKDVTQQVLEKSLPFHSKKLPLKECPPLRMAIGSPGLLDTLHFVEDISYYEDLAADEVEIKVDVIGLNFKDLLLALGRVDGTTFGHECAGIVTRVGANVILKPGDRVCAVSATAFSTFSRVKVDLVARVPDALSLEHAVCVPTQLCVSYHGIRNIAKLKAGESILIHSGAGGTGQWAIQVAQQLGAEVFATVGSDEKKRFLIEHYQIPEDHIFSSRNTLFASSILRMTNNRGVDVVLNSLAGESLLASWNIIAPYGRFIELGRKDISENANLPMRPFTRGATFMALEISSLAHDEPTIVSKNIEAIFDELVDGKFRPIEPLQVMTIEHVEKSMRMLQEGNMIGKIVLKMTDESVVPTVLKANPSFSFDESKTYVIAGGTGGLGRAIATWMVKERGAKHLLLLSRSGLRNEAAAQTIAELNEAGAQVEAPECDICDGAALEAVLARCRETMPPIGGCIQSSMVLRDALFENMTHDDWRACVDPKIRGSWNLHTLLPQGLDFFVLLSSIAGIVGSAGQANYAAANTYLDALARYRVSKGERAISLDLGALLGHGVLAENEALRDRILSGGLLSGLAPAQTLGLLDYYCDPMRGVLSQEDSQVAIGMAAPSQLRKKVLGNPSSSVNLPFYAHLLSRGGNGDHAEGSMEQASARFRQEFLAAESIGVAGDVVSRALVERLMASHSRSAEGGDVDFGRPMHDFGVDSLMAIELRAWFAKEFAASVPIFEILGEGTLGALGASVAMKSKL</sequence>
<dbReference type="GO" id="GO:0006633">
    <property type="term" value="P:fatty acid biosynthetic process"/>
    <property type="evidence" value="ECO:0007669"/>
    <property type="project" value="InterPro"/>
</dbReference>
<dbReference type="InterPro" id="IPR013968">
    <property type="entry name" value="PKS_KR"/>
</dbReference>
<dbReference type="SUPFAM" id="SSF47336">
    <property type="entry name" value="ACP-like"/>
    <property type="match status" value="1"/>
</dbReference>
<dbReference type="PROSITE" id="PS00606">
    <property type="entry name" value="KS3_1"/>
    <property type="match status" value="1"/>
</dbReference>
<dbReference type="InterPro" id="IPR016035">
    <property type="entry name" value="Acyl_Trfase/lysoPLipase"/>
</dbReference>
<protein>
    <submittedName>
        <fullName evidence="10">Uncharacterized protein</fullName>
    </submittedName>
</protein>
<dbReference type="GO" id="GO:0031177">
    <property type="term" value="F:phosphopantetheine binding"/>
    <property type="evidence" value="ECO:0007669"/>
    <property type="project" value="InterPro"/>
</dbReference>
<dbReference type="InterPro" id="IPR042104">
    <property type="entry name" value="PKS_dehydratase_sf"/>
</dbReference>
<dbReference type="CDD" id="cd05195">
    <property type="entry name" value="enoyl_red"/>
    <property type="match status" value="1"/>
</dbReference>